<organism evidence="4 5">
    <name type="scientific">Sphingomonas panacisoli</name>
    <dbReference type="NCBI Taxonomy" id="1813879"/>
    <lineage>
        <taxon>Bacteria</taxon>
        <taxon>Pseudomonadati</taxon>
        <taxon>Pseudomonadota</taxon>
        <taxon>Alphaproteobacteria</taxon>
        <taxon>Sphingomonadales</taxon>
        <taxon>Sphingomonadaceae</taxon>
        <taxon>Sphingomonas</taxon>
    </lineage>
</organism>
<keyword evidence="2" id="KW-1133">Transmembrane helix</keyword>
<sequence>MPRGYRCIILAAFGWLILAAAPGKDRQPQSDNASASREAQSGLDKIAAAIKEANKSPQPDPGCDPDKEDRHSDLCAQWKAADAARDSFWAGVTGLVIGGFTLLAAGFAAWYARQAWKETKRGADAAELAVEAARLIGEAQTRAYLSVISLKGERSKRGLVFSAEVQNSGQSPALSAQVMLDIVDPDGNELRVLPEQEHQIAAQSTDDMAYCYFNRVEAREWTGIVVRVTVAYADVFERLHKVRATFAGTLDHWTETEWSELTKGVHVASYLRAERDSESTANDGDGQPAKG</sequence>
<keyword evidence="2" id="KW-0812">Transmembrane</keyword>
<reference evidence="4 5" key="1">
    <citation type="submission" date="2019-07" db="EMBL/GenBank/DDBJ databases">
        <title>Full genome sequence of Sphingomonas sp. 4R-6-7(HKS19).</title>
        <authorList>
            <person name="Im W.-T."/>
        </authorList>
    </citation>
    <scope>NUCLEOTIDE SEQUENCE [LARGE SCALE GENOMIC DNA]</scope>
    <source>
        <strain evidence="4 5">HKS19</strain>
    </source>
</reference>
<proteinExistence type="predicted"/>
<keyword evidence="3" id="KW-0732">Signal</keyword>
<dbReference type="Proteomes" id="UP000315673">
    <property type="component" value="Chromosome"/>
</dbReference>
<evidence type="ECO:0000313" key="5">
    <source>
        <dbReference type="Proteomes" id="UP000315673"/>
    </source>
</evidence>
<keyword evidence="5" id="KW-1185">Reference proteome</keyword>
<feature type="region of interest" description="Disordered" evidence="1">
    <location>
        <begin position="48"/>
        <end position="70"/>
    </location>
</feature>
<dbReference type="OrthoDB" id="7597064at2"/>
<gene>
    <name evidence="4" type="ORF">FPZ24_14510</name>
</gene>
<feature type="chain" id="PRO_5022769823" evidence="3">
    <location>
        <begin position="21"/>
        <end position="291"/>
    </location>
</feature>
<name>A0A5B8LK65_9SPHN</name>
<evidence type="ECO:0000256" key="2">
    <source>
        <dbReference type="SAM" id="Phobius"/>
    </source>
</evidence>
<feature type="transmembrane region" description="Helical" evidence="2">
    <location>
        <begin position="88"/>
        <end position="112"/>
    </location>
</feature>
<evidence type="ECO:0000256" key="3">
    <source>
        <dbReference type="SAM" id="SignalP"/>
    </source>
</evidence>
<protein>
    <submittedName>
        <fullName evidence="4">Uncharacterized protein</fullName>
    </submittedName>
</protein>
<dbReference type="RefSeq" id="WP_146573150.1">
    <property type="nucleotide sequence ID" value="NZ_CP042306.1"/>
</dbReference>
<dbReference type="AlphaFoldDB" id="A0A5B8LK65"/>
<dbReference type="KEGG" id="spai:FPZ24_14510"/>
<accession>A0A5B8LK65</accession>
<keyword evidence="2" id="KW-0472">Membrane</keyword>
<evidence type="ECO:0000256" key="1">
    <source>
        <dbReference type="SAM" id="MobiDB-lite"/>
    </source>
</evidence>
<evidence type="ECO:0000313" key="4">
    <source>
        <dbReference type="EMBL" id="QDZ08531.1"/>
    </source>
</evidence>
<dbReference type="EMBL" id="CP042306">
    <property type="protein sequence ID" value="QDZ08531.1"/>
    <property type="molecule type" value="Genomic_DNA"/>
</dbReference>
<feature type="signal peptide" evidence="3">
    <location>
        <begin position="1"/>
        <end position="20"/>
    </location>
</feature>